<dbReference type="PANTHER" id="PTHR24159">
    <property type="match status" value="1"/>
</dbReference>
<dbReference type="Proteomes" id="UP001470230">
    <property type="component" value="Unassembled WGS sequence"/>
</dbReference>
<gene>
    <name evidence="2" type="ORF">M9Y10_006710</name>
</gene>
<comment type="caution">
    <text evidence="2">The sequence shown here is derived from an EMBL/GenBank/DDBJ whole genome shotgun (WGS) entry which is preliminary data.</text>
</comment>
<dbReference type="Gene3D" id="1.25.40.20">
    <property type="entry name" value="Ankyrin repeat-containing domain"/>
    <property type="match status" value="1"/>
</dbReference>
<dbReference type="Pfam" id="PF11929">
    <property type="entry name" value="DUF3447"/>
    <property type="match status" value="1"/>
</dbReference>
<sequence length="521" mass="61535">MSISTNTMFSFAFDKLSADIKDWKIIINGHTIECSKENAEIISQTISTHNSTEYQKKDEENSFYIEIPEFLDSLVCAETDYQLFDYIFNIEPIQITKTNKDVLKIFADKFEIEDLTKIIEVFEQVLDIISNDNNFQAETEISKELINISEDKFDFLIDKLQDIEKNDNEFLISNFFLTTCFIRPNKIELLINLLKKYEEITKGNQFEEFKKIILKPRKSTPPSEICFITRYLYSIQEINENQILASLKNRYENSSDLIFDKYNFSIEFEDSDDFSAGIQKVDFFIEYSKKGYNPNKIYQSILNDDLDLFTQLIAENSHENKFNEKIQLFDLERNSNLFLEYNEHFRYLDLAAFYGSEKIFNFILLNVDQSKSIEKTTVKFSFISGNILIIQQCVETISLDDDLLIDCLYLTIEYNHHEVFEWLIENYDTIESGLFDQKSVNHSFLDKAIKYNNFEVISYLFSIGIDYSSLFVLSLNYSQFNLAKLALNLPYHCNFSSKYIKKIRNSPFSYRYKEIFIVFIF</sequence>
<feature type="domain" description="DUF3447" evidence="1">
    <location>
        <begin position="372"/>
        <end position="429"/>
    </location>
</feature>
<dbReference type="SUPFAM" id="SSF48403">
    <property type="entry name" value="Ankyrin repeat"/>
    <property type="match status" value="1"/>
</dbReference>
<evidence type="ECO:0000313" key="3">
    <source>
        <dbReference type="Proteomes" id="UP001470230"/>
    </source>
</evidence>
<dbReference type="InterPro" id="IPR020683">
    <property type="entry name" value="DUF3447"/>
</dbReference>
<dbReference type="InterPro" id="IPR036770">
    <property type="entry name" value="Ankyrin_rpt-contain_sf"/>
</dbReference>
<evidence type="ECO:0000313" key="2">
    <source>
        <dbReference type="EMBL" id="KAK8876496.1"/>
    </source>
</evidence>
<name>A0ABR2JEV7_9EUKA</name>
<organism evidence="2 3">
    <name type="scientific">Tritrichomonas musculus</name>
    <dbReference type="NCBI Taxonomy" id="1915356"/>
    <lineage>
        <taxon>Eukaryota</taxon>
        <taxon>Metamonada</taxon>
        <taxon>Parabasalia</taxon>
        <taxon>Tritrichomonadida</taxon>
        <taxon>Tritrichomonadidae</taxon>
        <taxon>Tritrichomonas</taxon>
    </lineage>
</organism>
<accession>A0ABR2JEV7</accession>
<dbReference type="PANTHER" id="PTHR24159:SF5">
    <property type="entry name" value="ANK_REP_REGION DOMAIN-CONTAINING PROTEIN"/>
    <property type="match status" value="1"/>
</dbReference>
<protein>
    <recommendedName>
        <fullName evidence="1">DUF3447 domain-containing protein</fullName>
    </recommendedName>
</protein>
<proteinExistence type="predicted"/>
<dbReference type="EMBL" id="JAPFFF010000012">
    <property type="protein sequence ID" value="KAK8876496.1"/>
    <property type="molecule type" value="Genomic_DNA"/>
</dbReference>
<keyword evidence="3" id="KW-1185">Reference proteome</keyword>
<evidence type="ECO:0000259" key="1">
    <source>
        <dbReference type="Pfam" id="PF11929"/>
    </source>
</evidence>
<reference evidence="2 3" key="1">
    <citation type="submission" date="2024-04" db="EMBL/GenBank/DDBJ databases">
        <title>Tritrichomonas musculus Genome.</title>
        <authorList>
            <person name="Alves-Ferreira E."/>
            <person name="Grigg M."/>
            <person name="Lorenzi H."/>
            <person name="Galac M."/>
        </authorList>
    </citation>
    <scope>NUCLEOTIDE SEQUENCE [LARGE SCALE GENOMIC DNA]</scope>
    <source>
        <strain evidence="2 3">EAF2021</strain>
    </source>
</reference>